<dbReference type="InterPro" id="IPR036629">
    <property type="entry name" value="YjbJ_sf"/>
</dbReference>
<reference evidence="4 5" key="1">
    <citation type="journal article" date="2016" name="Genome Announc.">
        <title>Draft Genome Sequences of Five Rapidly Growing Mycobacterium Species, M. thermoresistibile, M. fortuitum subsp. acetamidolyticum, M. canariasense, M. brisbanense, and M. novocastrense.</title>
        <authorList>
            <person name="Katahira K."/>
            <person name="Ogura Y."/>
            <person name="Gotoh Y."/>
            <person name="Hayashi T."/>
        </authorList>
    </citation>
    <scope>NUCLEOTIDE SEQUENCE [LARGE SCALE GENOMIC DNA]</scope>
    <source>
        <strain evidence="4 5">JCM6362</strain>
    </source>
</reference>
<evidence type="ECO:0000256" key="2">
    <source>
        <dbReference type="SAM" id="MobiDB-lite"/>
    </source>
</evidence>
<sequence length="58" mass="6175">MSGSDKARNQAQGLLGKAKAAFGRLTGDRTIENEGRGDQTKSDLKGAGEKVKDAFKKH</sequence>
<dbReference type="OrthoDB" id="2143260at2"/>
<organism evidence="4 5">
    <name type="scientific">Mycolicibacterium thermoresistibile</name>
    <name type="common">Mycobacterium thermoresistibile</name>
    <dbReference type="NCBI Taxonomy" id="1797"/>
    <lineage>
        <taxon>Bacteria</taxon>
        <taxon>Bacillati</taxon>
        <taxon>Actinomycetota</taxon>
        <taxon>Actinomycetes</taxon>
        <taxon>Mycobacteriales</taxon>
        <taxon>Mycobacteriaceae</taxon>
        <taxon>Mycolicibacterium</taxon>
    </lineage>
</organism>
<dbReference type="EMBL" id="BCTB01000009">
    <property type="protein sequence ID" value="GAT14534.1"/>
    <property type="molecule type" value="Genomic_DNA"/>
</dbReference>
<reference evidence="5" key="2">
    <citation type="submission" date="2016-02" db="EMBL/GenBank/DDBJ databases">
        <title>Draft genome sequence of five rapidly growing Mycobacterium species.</title>
        <authorList>
            <person name="Katahira K."/>
            <person name="Gotou Y."/>
            <person name="Iida K."/>
            <person name="Ogura Y."/>
            <person name="Hayashi T."/>
        </authorList>
    </citation>
    <scope>NUCLEOTIDE SEQUENCE [LARGE SCALE GENOMIC DNA]</scope>
    <source>
        <strain evidence="5">JCM6362</strain>
    </source>
</reference>
<evidence type="ECO:0000259" key="3">
    <source>
        <dbReference type="Pfam" id="PF05532"/>
    </source>
</evidence>
<dbReference type="STRING" id="1797.RMCT_1504"/>
<feature type="region of interest" description="Disordered" evidence="2">
    <location>
        <begin position="1"/>
        <end position="58"/>
    </location>
</feature>
<dbReference type="InterPro" id="IPR008462">
    <property type="entry name" value="CsbD"/>
</dbReference>
<dbReference type="Pfam" id="PF05532">
    <property type="entry name" value="CsbD"/>
    <property type="match status" value="1"/>
</dbReference>
<dbReference type="RefSeq" id="WP_003924059.1">
    <property type="nucleotide sequence ID" value="NZ_BCTB01000009.1"/>
</dbReference>
<proteinExistence type="inferred from homology"/>
<gene>
    <name evidence="4" type="ORF">RMCT_1504</name>
</gene>
<dbReference type="AlphaFoldDB" id="A0A100XDK4"/>
<comment type="similarity">
    <text evidence="1">Belongs to the UPF0337 (CsbD) family.</text>
</comment>
<protein>
    <submittedName>
        <fullName evidence="4">CsbD family protein</fullName>
    </submittedName>
</protein>
<evidence type="ECO:0000313" key="4">
    <source>
        <dbReference type="EMBL" id="GAT14534.1"/>
    </source>
</evidence>
<dbReference type="SUPFAM" id="SSF69047">
    <property type="entry name" value="Hypothetical protein YjbJ"/>
    <property type="match status" value="1"/>
</dbReference>
<dbReference type="OMA" id="NAKQMGD"/>
<comment type="caution">
    <text evidence="4">The sequence shown here is derived from an EMBL/GenBank/DDBJ whole genome shotgun (WGS) entry which is preliminary data.</text>
</comment>
<name>A0A100XDK4_MYCTH</name>
<dbReference type="Proteomes" id="UP000069654">
    <property type="component" value="Unassembled WGS sequence"/>
</dbReference>
<feature type="domain" description="CsbD-like" evidence="3">
    <location>
        <begin position="5"/>
        <end position="57"/>
    </location>
</feature>
<evidence type="ECO:0000313" key="5">
    <source>
        <dbReference type="Proteomes" id="UP000069654"/>
    </source>
</evidence>
<feature type="compositionally biased region" description="Basic and acidic residues" evidence="2">
    <location>
        <begin position="26"/>
        <end position="58"/>
    </location>
</feature>
<evidence type="ECO:0000256" key="1">
    <source>
        <dbReference type="ARBA" id="ARBA00009129"/>
    </source>
</evidence>
<accession>A0A100XDK4</accession>